<dbReference type="GO" id="GO:0003677">
    <property type="term" value="F:DNA binding"/>
    <property type="evidence" value="ECO:0007669"/>
    <property type="project" value="UniProtKB-KW"/>
</dbReference>
<organism evidence="6 7">
    <name type="scientific">Simiduia agarivorans (strain DSM 21679 / JCM 13881 / BCRC 17597 / SA1)</name>
    <dbReference type="NCBI Taxonomy" id="1117647"/>
    <lineage>
        <taxon>Bacteria</taxon>
        <taxon>Pseudomonadati</taxon>
        <taxon>Pseudomonadota</taxon>
        <taxon>Gammaproteobacteria</taxon>
        <taxon>Cellvibrionales</taxon>
        <taxon>Cellvibrionaceae</taxon>
        <taxon>Simiduia</taxon>
    </lineage>
</organism>
<dbReference type="KEGG" id="saga:M5M_02895"/>
<dbReference type="eggNOG" id="COG0789">
    <property type="taxonomic scope" value="Bacteria"/>
</dbReference>
<dbReference type="Pfam" id="PF13411">
    <property type="entry name" value="MerR_1"/>
    <property type="match status" value="1"/>
</dbReference>
<protein>
    <submittedName>
        <fullName evidence="6">MerR family transcriptional regulator</fullName>
    </submittedName>
</protein>
<dbReference type="SUPFAM" id="SSF46955">
    <property type="entry name" value="Putative DNA-binding domain"/>
    <property type="match status" value="1"/>
</dbReference>
<proteinExistence type="predicted"/>
<feature type="coiled-coil region" evidence="4">
    <location>
        <begin position="84"/>
        <end position="111"/>
    </location>
</feature>
<dbReference type="InterPro" id="IPR047057">
    <property type="entry name" value="MerR_fam"/>
</dbReference>
<dbReference type="OrthoDB" id="9808480at2"/>
<dbReference type="PRINTS" id="PR00040">
    <property type="entry name" value="HTHMERR"/>
</dbReference>
<feature type="domain" description="HTH merR-type" evidence="5">
    <location>
        <begin position="1"/>
        <end position="69"/>
    </location>
</feature>
<evidence type="ECO:0000256" key="4">
    <source>
        <dbReference type="SAM" id="Coils"/>
    </source>
</evidence>
<keyword evidence="1" id="KW-0805">Transcription regulation</keyword>
<dbReference type="PANTHER" id="PTHR30204:SF94">
    <property type="entry name" value="HEAVY METAL-DEPENDENT TRANSCRIPTIONAL REGULATOR HI_0293-RELATED"/>
    <property type="match status" value="1"/>
</dbReference>
<dbReference type="HOGENOM" id="CLU_060077_2_0_6"/>
<keyword evidence="7" id="KW-1185">Reference proteome</keyword>
<name>K4KFE5_SIMAS</name>
<reference evidence="6 7" key="1">
    <citation type="journal article" date="2013" name="Genome Announc.">
        <title>Complete genome sequence of Simiduia agarivorans SA1(T), a marine bacterium able to degrade a variety of polysaccharides.</title>
        <authorList>
            <person name="Lin S.Y."/>
            <person name="Shieh W.Y."/>
            <person name="Chen J.S."/>
            <person name="Tang S.L."/>
        </authorList>
    </citation>
    <scope>NUCLEOTIDE SEQUENCE [LARGE SCALE GENOMIC DNA]</scope>
    <source>
        <strain evidence="7">DSM 21679 / JCM 13881 / BCRC 17597 / SA1</strain>
    </source>
</reference>
<dbReference type="PANTHER" id="PTHR30204">
    <property type="entry name" value="REDOX-CYCLING DRUG-SENSING TRANSCRIPTIONAL ACTIVATOR SOXR"/>
    <property type="match status" value="1"/>
</dbReference>
<dbReference type="EMBL" id="CP003746">
    <property type="protein sequence ID" value="AFU97794.1"/>
    <property type="molecule type" value="Genomic_DNA"/>
</dbReference>
<evidence type="ECO:0000256" key="3">
    <source>
        <dbReference type="ARBA" id="ARBA00023163"/>
    </source>
</evidence>
<gene>
    <name evidence="6" type="ordered locus">M5M_02895</name>
</gene>
<keyword evidence="4" id="KW-0175">Coiled coil</keyword>
<keyword evidence="2" id="KW-0238">DNA-binding</keyword>
<accession>K4KFE5</accession>
<dbReference type="InterPro" id="IPR000551">
    <property type="entry name" value="MerR-type_HTH_dom"/>
</dbReference>
<keyword evidence="3" id="KW-0804">Transcription</keyword>
<sequence length="155" mass="18125">MKINELAKRTGMASKTIRYYEDIGLLPEAHRSPNGYRDYGERDVERMVFIRRCRELQIPLDELKVLVRLQMDKQAPCAEIDQIIRDQLEKIRSTIQELMRLEESLNELAQCCRYDTVSECRIVRSLSGREESERTNQCLGESRSGHHVRALQSIV</sequence>
<dbReference type="Proteomes" id="UP000000466">
    <property type="component" value="Chromosome"/>
</dbReference>
<dbReference type="Gene3D" id="1.10.1660.10">
    <property type="match status" value="1"/>
</dbReference>
<dbReference type="InterPro" id="IPR009061">
    <property type="entry name" value="DNA-bd_dom_put_sf"/>
</dbReference>
<dbReference type="AlphaFoldDB" id="K4KFE5"/>
<evidence type="ECO:0000313" key="6">
    <source>
        <dbReference type="EMBL" id="AFU97794.1"/>
    </source>
</evidence>
<evidence type="ECO:0000259" key="5">
    <source>
        <dbReference type="PROSITE" id="PS50937"/>
    </source>
</evidence>
<dbReference type="GO" id="GO:0003700">
    <property type="term" value="F:DNA-binding transcription factor activity"/>
    <property type="evidence" value="ECO:0007669"/>
    <property type="project" value="InterPro"/>
</dbReference>
<evidence type="ECO:0000256" key="1">
    <source>
        <dbReference type="ARBA" id="ARBA00023015"/>
    </source>
</evidence>
<dbReference type="STRING" id="1117647.M5M_02895"/>
<dbReference type="RefSeq" id="WP_015045967.1">
    <property type="nucleotide sequence ID" value="NC_018868.3"/>
</dbReference>
<evidence type="ECO:0000313" key="7">
    <source>
        <dbReference type="Proteomes" id="UP000000466"/>
    </source>
</evidence>
<dbReference type="PROSITE" id="PS50937">
    <property type="entry name" value="HTH_MERR_2"/>
    <property type="match status" value="1"/>
</dbReference>
<dbReference type="SMART" id="SM00422">
    <property type="entry name" value="HTH_MERR"/>
    <property type="match status" value="1"/>
</dbReference>
<evidence type="ECO:0000256" key="2">
    <source>
        <dbReference type="ARBA" id="ARBA00023125"/>
    </source>
</evidence>